<feature type="region of interest" description="Disordered" evidence="1">
    <location>
        <begin position="44"/>
        <end position="64"/>
    </location>
</feature>
<proteinExistence type="predicted"/>
<dbReference type="EMBL" id="HACA01028723">
    <property type="protein sequence ID" value="CDW46084.1"/>
    <property type="molecule type" value="Transcribed_RNA"/>
</dbReference>
<accession>A0A0K2V6H7</accession>
<name>A0A0K2V6H7_LEPSM</name>
<evidence type="ECO:0000313" key="2">
    <source>
        <dbReference type="EMBL" id="CDW46084.1"/>
    </source>
</evidence>
<reference evidence="2" key="1">
    <citation type="submission" date="2014-05" db="EMBL/GenBank/DDBJ databases">
        <authorList>
            <person name="Chronopoulou M."/>
        </authorList>
    </citation>
    <scope>NUCLEOTIDE SEQUENCE</scope>
    <source>
        <tissue evidence="2">Whole organism</tissue>
    </source>
</reference>
<evidence type="ECO:0000256" key="1">
    <source>
        <dbReference type="SAM" id="MobiDB-lite"/>
    </source>
</evidence>
<organism evidence="2">
    <name type="scientific">Lepeophtheirus salmonis</name>
    <name type="common">Salmon louse</name>
    <name type="synonym">Caligus salmonis</name>
    <dbReference type="NCBI Taxonomy" id="72036"/>
    <lineage>
        <taxon>Eukaryota</taxon>
        <taxon>Metazoa</taxon>
        <taxon>Ecdysozoa</taxon>
        <taxon>Arthropoda</taxon>
        <taxon>Crustacea</taxon>
        <taxon>Multicrustacea</taxon>
        <taxon>Hexanauplia</taxon>
        <taxon>Copepoda</taxon>
        <taxon>Siphonostomatoida</taxon>
        <taxon>Caligidae</taxon>
        <taxon>Lepeophtheirus</taxon>
    </lineage>
</organism>
<protein>
    <submittedName>
        <fullName evidence="2">Uncharacterized protein</fullName>
    </submittedName>
</protein>
<dbReference type="AlphaFoldDB" id="A0A0K2V6H7"/>
<feature type="non-terminal residue" evidence="2">
    <location>
        <position position="1"/>
    </location>
</feature>
<sequence>LQQIPIVTFYISRTSDCFIVICSLFQNNENSFGKLKKQTISIQVETTKSRRRPANTDFDKTHNH</sequence>